<keyword evidence="3" id="KW-1185">Reference proteome</keyword>
<organism evidence="2 3">
    <name type="scientific">Rhynchospora breviuscula</name>
    <dbReference type="NCBI Taxonomy" id="2022672"/>
    <lineage>
        <taxon>Eukaryota</taxon>
        <taxon>Viridiplantae</taxon>
        <taxon>Streptophyta</taxon>
        <taxon>Embryophyta</taxon>
        <taxon>Tracheophyta</taxon>
        <taxon>Spermatophyta</taxon>
        <taxon>Magnoliopsida</taxon>
        <taxon>Liliopsida</taxon>
        <taxon>Poales</taxon>
        <taxon>Cyperaceae</taxon>
        <taxon>Cyperoideae</taxon>
        <taxon>Rhynchosporeae</taxon>
        <taxon>Rhynchospora</taxon>
    </lineage>
</organism>
<dbReference type="InterPro" id="IPR005174">
    <property type="entry name" value="KIB1-4_b-propeller"/>
</dbReference>
<dbReference type="Proteomes" id="UP001151287">
    <property type="component" value="Unassembled WGS sequence"/>
</dbReference>
<name>A0A9Q0CKP8_9POAL</name>
<dbReference type="Pfam" id="PF03478">
    <property type="entry name" value="Beta-prop_KIB1-4"/>
    <property type="match status" value="1"/>
</dbReference>
<proteinExistence type="predicted"/>
<dbReference type="PANTHER" id="PTHR44259:SF114">
    <property type="entry name" value="OS06G0707300 PROTEIN"/>
    <property type="match status" value="1"/>
</dbReference>
<sequence length="380" mass="44145">MCEERDWSGLLIELLYLVSQKLPTLSDYVRFRAVCKTWFFSAPLSDHPPQLPWLVKHELGYCPDNVVDDELQFYSIFSGEKGIMCRILSRTHKYRGKELKGPSHGCLLLIQSISSYESPTNLQKKISSNEQSCVLFNPLYNKDISLPSLCFRSSTVSPYPVWTGTNPISDRDIIFVDRDMSPGNITGGSWFFYDRDNNKWIVSEKEFFCSCSYLRGKLYSLKEDYFTEVFDVSSGNKLYKIQPPRDEQPPFRPPDRSYLIESAGEIFRVSLNWNLENFLWPEKTVFSIYKLANRFEGRNGDSHVWSWVKVSSIGDQMLFLDRVNGFSMSCIPFAGQRGNCIYFIHSNIGPYRYNIEDGTVEQLLQNSPFKQFTWFVPDLR</sequence>
<protein>
    <recommendedName>
        <fullName evidence="1">KIB1-4 beta-propeller domain-containing protein</fullName>
    </recommendedName>
</protein>
<dbReference type="AlphaFoldDB" id="A0A9Q0CKP8"/>
<evidence type="ECO:0000259" key="1">
    <source>
        <dbReference type="Pfam" id="PF03478"/>
    </source>
</evidence>
<dbReference type="OrthoDB" id="599984at2759"/>
<dbReference type="InterPro" id="IPR050942">
    <property type="entry name" value="F-box_BR-signaling"/>
</dbReference>
<reference evidence="2" key="1">
    <citation type="journal article" date="2022" name="Cell">
        <title>Repeat-based holocentromeres influence genome architecture and karyotype evolution.</title>
        <authorList>
            <person name="Hofstatter P.G."/>
            <person name="Thangavel G."/>
            <person name="Lux T."/>
            <person name="Neumann P."/>
            <person name="Vondrak T."/>
            <person name="Novak P."/>
            <person name="Zhang M."/>
            <person name="Costa L."/>
            <person name="Castellani M."/>
            <person name="Scott A."/>
            <person name="Toegelov H."/>
            <person name="Fuchs J."/>
            <person name="Mata-Sucre Y."/>
            <person name="Dias Y."/>
            <person name="Vanzela A.L.L."/>
            <person name="Huettel B."/>
            <person name="Almeida C.C.S."/>
            <person name="Simkova H."/>
            <person name="Souza G."/>
            <person name="Pedrosa-Harand A."/>
            <person name="Macas J."/>
            <person name="Mayer K.F.X."/>
            <person name="Houben A."/>
            <person name="Marques A."/>
        </authorList>
    </citation>
    <scope>NUCLEOTIDE SEQUENCE</scope>
    <source>
        <strain evidence="2">RhyBre1mFocal</strain>
    </source>
</reference>
<evidence type="ECO:0000313" key="2">
    <source>
        <dbReference type="EMBL" id="KAJ1695540.1"/>
    </source>
</evidence>
<dbReference type="EMBL" id="JAMQYH010000003">
    <property type="protein sequence ID" value="KAJ1695540.1"/>
    <property type="molecule type" value="Genomic_DNA"/>
</dbReference>
<evidence type="ECO:0000313" key="3">
    <source>
        <dbReference type="Proteomes" id="UP001151287"/>
    </source>
</evidence>
<feature type="domain" description="KIB1-4 beta-propeller" evidence="1">
    <location>
        <begin position="124"/>
        <end position="351"/>
    </location>
</feature>
<gene>
    <name evidence="2" type="ORF">LUZ63_012238</name>
</gene>
<dbReference type="PANTHER" id="PTHR44259">
    <property type="entry name" value="OS07G0183000 PROTEIN-RELATED"/>
    <property type="match status" value="1"/>
</dbReference>
<comment type="caution">
    <text evidence="2">The sequence shown here is derived from an EMBL/GenBank/DDBJ whole genome shotgun (WGS) entry which is preliminary data.</text>
</comment>
<accession>A0A9Q0CKP8</accession>